<feature type="signal peptide" evidence="2">
    <location>
        <begin position="1"/>
        <end position="23"/>
    </location>
</feature>
<dbReference type="AlphaFoldDB" id="S2JKB5"/>
<dbReference type="eggNOG" id="ENOG502SX7M">
    <property type="taxonomic scope" value="Eukaryota"/>
</dbReference>
<keyword evidence="2" id="KW-0732">Signal</keyword>
<sequence>MTNLCTIAEHLVLSVILPTLTYLLDNPPYNGHETKVHEATLAHLMAIATSTPAVFRDTVSKLPNNVKTKLESAMRYSILASQEQQQKQQQKEQQMRAAYEDSKQPTIALKMDFSNFG</sequence>
<name>S2JKB5_MUCC1</name>
<dbReference type="GO" id="GO:0016020">
    <property type="term" value="C:membrane"/>
    <property type="evidence" value="ECO:0007669"/>
    <property type="project" value="TreeGrafter"/>
</dbReference>
<dbReference type="OrthoDB" id="2260652at2759"/>
<dbReference type="STRING" id="1220926.S2JKB5"/>
<keyword evidence="5" id="KW-1185">Reference proteome</keyword>
<dbReference type="PANTHER" id="PTHR21663">
    <property type="entry name" value="HYPOTHETICAL HEAT DOMAIN-CONTAINING"/>
    <property type="match status" value="1"/>
</dbReference>
<dbReference type="GO" id="GO:0008104">
    <property type="term" value="P:intracellular protein localization"/>
    <property type="evidence" value="ECO:0007669"/>
    <property type="project" value="TreeGrafter"/>
</dbReference>
<feature type="compositionally biased region" description="Basic and acidic residues" evidence="1">
    <location>
        <begin position="89"/>
        <end position="103"/>
    </location>
</feature>
<dbReference type="VEuPathDB" id="FungiDB:HMPREF1544_02364"/>
<dbReference type="GO" id="GO:0005829">
    <property type="term" value="C:cytosol"/>
    <property type="evidence" value="ECO:0007669"/>
    <property type="project" value="GOC"/>
</dbReference>
<dbReference type="InterPro" id="IPR057981">
    <property type="entry name" value="TPR_LAA1-like_C"/>
</dbReference>
<dbReference type="GO" id="GO:0030139">
    <property type="term" value="C:endocytic vesicle"/>
    <property type="evidence" value="ECO:0007669"/>
    <property type="project" value="TreeGrafter"/>
</dbReference>
<evidence type="ECO:0000256" key="2">
    <source>
        <dbReference type="SAM" id="SignalP"/>
    </source>
</evidence>
<feature type="chain" id="PRO_5004509160" description="LAA1-like C-terminal TPR repeats domain-containing protein" evidence="2">
    <location>
        <begin position="24"/>
        <end position="117"/>
    </location>
</feature>
<evidence type="ECO:0000259" key="3">
    <source>
        <dbReference type="Pfam" id="PF25808"/>
    </source>
</evidence>
<evidence type="ECO:0000313" key="4">
    <source>
        <dbReference type="EMBL" id="EPB90786.1"/>
    </source>
</evidence>
<protein>
    <recommendedName>
        <fullName evidence="3">LAA1-like C-terminal TPR repeats domain-containing protein</fullName>
    </recommendedName>
</protein>
<dbReference type="InParanoid" id="S2JKB5"/>
<dbReference type="InterPro" id="IPR040108">
    <property type="entry name" value="Laa1/Sip1/HEATR5"/>
</dbReference>
<evidence type="ECO:0000256" key="1">
    <source>
        <dbReference type="SAM" id="MobiDB-lite"/>
    </source>
</evidence>
<organism evidence="4 5">
    <name type="scientific">Mucor circinelloides f. circinelloides (strain 1006PhL)</name>
    <name type="common">Mucormycosis agent</name>
    <name type="synonym">Calyptromyces circinelloides</name>
    <dbReference type="NCBI Taxonomy" id="1220926"/>
    <lineage>
        <taxon>Eukaryota</taxon>
        <taxon>Fungi</taxon>
        <taxon>Fungi incertae sedis</taxon>
        <taxon>Mucoromycota</taxon>
        <taxon>Mucoromycotina</taxon>
        <taxon>Mucoromycetes</taxon>
        <taxon>Mucorales</taxon>
        <taxon>Mucorineae</taxon>
        <taxon>Mucoraceae</taxon>
        <taxon>Mucor</taxon>
    </lineage>
</organism>
<dbReference type="Proteomes" id="UP000014254">
    <property type="component" value="Unassembled WGS sequence"/>
</dbReference>
<dbReference type="EMBL" id="KE123916">
    <property type="protein sequence ID" value="EPB90786.1"/>
    <property type="molecule type" value="Genomic_DNA"/>
</dbReference>
<proteinExistence type="predicted"/>
<reference evidence="5" key="1">
    <citation type="submission" date="2013-05" db="EMBL/GenBank/DDBJ databases">
        <title>The Genome sequence of Mucor circinelloides f. circinelloides 1006PhL.</title>
        <authorList>
            <consortium name="The Broad Institute Genomics Platform"/>
            <person name="Cuomo C."/>
            <person name="Earl A."/>
            <person name="Findley K."/>
            <person name="Lee S.C."/>
            <person name="Walker B."/>
            <person name="Young S."/>
            <person name="Zeng Q."/>
            <person name="Gargeya S."/>
            <person name="Fitzgerald M."/>
            <person name="Haas B."/>
            <person name="Abouelleil A."/>
            <person name="Allen A.W."/>
            <person name="Alvarado L."/>
            <person name="Arachchi H.M."/>
            <person name="Berlin A.M."/>
            <person name="Chapman S.B."/>
            <person name="Gainer-Dewar J."/>
            <person name="Goldberg J."/>
            <person name="Griggs A."/>
            <person name="Gujja S."/>
            <person name="Hansen M."/>
            <person name="Howarth C."/>
            <person name="Imamovic A."/>
            <person name="Ireland A."/>
            <person name="Larimer J."/>
            <person name="McCowan C."/>
            <person name="Murphy C."/>
            <person name="Pearson M."/>
            <person name="Poon T.W."/>
            <person name="Priest M."/>
            <person name="Roberts A."/>
            <person name="Saif S."/>
            <person name="Shea T."/>
            <person name="Sisk P."/>
            <person name="Sykes S."/>
            <person name="Wortman J."/>
            <person name="Nusbaum C."/>
            <person name="Birren B."/>
        </authorList>
    </citation>
    <scope>NUCLEOTIDE SEQUENCE [LARGE SCALE GENOMIC DNA]</scope>
    <source>
        <strain evidence="5">1006PhL</strain>
    </source>
</reference>
<evidence type="ECO:0000313" key="5">
    <source>
        <dbReference type="Proteomes" id="UP000014254"/>
    </source>
</evidence>
<feature type="domain" description="LAA1-like C-terminal TPR repeats" evidence="3">
    <location>
        <begin position="11"/>
        <end position="86"/>
    </location>
</feature>
<dbReference type="GO" id="GO:0042147">
    <property type="term" value="P:retrograde transport, endosome to Golgi"/>
    <property type="evidence" value="ECO:0007669"/>
    <property type="project" value="TreeGrafter"/>
</dbReference>
<dbReference type="Pfam" id="PF25808">
    <property type="entry name" value="TPR_LAA1_C"/>
    <property type="match status" value="1"/>
</dbReference>
<feature type="region of interest" description="Disordered" evidence="1">
    <location>
        <begin position="81"/>
        <end position="103"/>
    </location>
</feature>
<dbReference type="GO" id="GO:0006897">
    <property type="term" value="P:endocytosis"/>
    <property type="evidence" value="ECO:0007669"/>
    <property type="project" value="TreeGrafter"/>
</dbReference>
<dbReference type="PANTHER" id="PTHR21663:SF0">
    <property type="entry name" value="HEAT REPEAT-CONTAINING PROTEIN 5B"/>
    <property type="match status" value="1"/>
</dbReference>
<accession>S2JKB5</accession>
<gene>
    <name evidence="4" type="ORF">HMPREF1544_02364</name>
</gene>
<dbReference type="GO" id="GO:0005794">
    <property type="term" value="C:Golgi apparatus"/>
    <property type="evidence" value="ECO:0007669"/>
    <property type="project" value="TreeGrafter"/>
</dbReference>